<reference evidence="6" key="1">
    <citation type="journal article" date="2017" name="Parasit. Vectors">
        <title>Sialotranscriptomics of Rhipicephalus zambeziensis reveals intricate expression profiles of secretory proteins and suggests tight temporal transcriptional regulation during blood-feeding.</title>
        <authorList>
            <person name="de Castro M.H."/>
            <person name="de Klerk D."/>
            <person name="Pienaar R."/>
            <person name="Rees D.J.G."/>
            <person name="Mans B.J."/>
        </authorList>
    </citation>
    <scope>NUCLEOTIDE SEQUENCE</scope>
    <source>
        <tissue evidence="6">Salivary glands</tissue>
    </source>
</reference>
<dbReference type="GO" id="GO:0031087">
    <property type="term" value="P:deadenylation-independent decapping of nuclear-transcribed mRNA"/>
    <property type="evidence" value="ECO:0007669"/>
    <property type="project" value="InterPro"/>
</dbReference>
<keyword evidence="4" id="KW-0677">Repeat</keyword>
<keyword evidence="3" id="KW-0853">WD repeat</keyword>
<evidence type="ECO:0000259" key="5">
    <source>
        <dbReference type="Pfam" id="PF21289"/>
    </source>
</evidence>
<protein>
    <submittedName>
        <fullName evidence="6">Enhancer of mRNA-decapping protein 4</fullName>
    </submittedName>
</protein>
<dbReference type="InterPro" id="IPR049404">
    <property type="entry name" value="EDC4_C"/>
</dbReference>
<name>A0A224YPA1_9ACAR</name>
<dbReference type="GO" id="GO:0000932">
    <property type="term" value="C:P-body"/>
    <property type="evidence" value="ECO:0007669"/>
    <property type="project" value="TreeGrafter"/>
</dbReference>
<evidence type="ECO:0000256" key="1">
    <source>
        <dbReference type="ARBA" id="ARBA00004496"/>
    </source>
</evidence>
<sequence length="120" mass="13282">MAFYQALSVADPAIVVSTCEMVCPTIAIGKDPCPLEQPVLLSLIEQLCADLATRTAVKLKYLEEAVLSLDEENAVTLGRKNVVLMRLFKKIKELLKQGPPHDVERVARRLFLVTQSSLNC</sequence>
<dbReference type="InterPro" id="IPR045152">
    <property type="entry name" value="EDC4-like"/>
</dbReference>
<dbReference type="EMBL" id="GFPF01007609">
    <property type="protein sequence ID" value="MAA18755.1"/>
    <property type="molecule type" value="Transcribed_RNA"/>
</dbReference>
<dbReference type="AlphaFoldDB" id="A0A224YPA1"/>
<organism evidence="6">
    <name type="scientific">Rhipicephalus zambeziensis</name>
    <dbReference type="NCBI Taxonomy" id="60191"/>
    <lineage>
        <taxon>Eukaryota</taxon>
        <taxon>Metazoa</taxon>
        <taxon>Ecdysozoa</taxon>
        <taxon>Arthropoda</taxon>
        <taxon>Chelicerata</taxon>
        <taxon>Arachnida</taxon>
        <taxon>Acari</taxon>
        <taxon>Parasitiformes</taxon>
        <taxon>Ixodida</taxon>
        <taxon>Ixodoidea</taxon>
        <taxon>Ixodidae</taxon>
        <taxon>Rhipicephalinae</taxon>
        <taxon>Rhipicephalus</taxon>
        <taxon>Rhipicephalus</taxon>
    </lineage>
</organism>
<dbReference type="PANTHER" id="PTHR15598">
    <property type="entry name" value="ENHANCER OF MRNA-DECAPPING PROTEIN 4"/>
    <property type="match status" value="1"/>
</dbReference>
<dbReference type="Gene3D" id="1.10.220.100">
    <property type="entry name" value="conserved c-terminal region of ge- 1"/>
    <property type="match status" value="1"/>
</dbReference>
<evidence type="ECO:0000313" key="6">
    <source>
        <dbReference type="EMBL" id="MAA18755.1"/>
    </source>
</evidence>
<comment type="subcellular location">
    <subcellularLocation>
        <location evidence="1">Cytoplasm</location>
    </subcellularLocation>
</comment>
<evidence type="ECO:0000256" key="2">
    <source>
        <dbReference type="ARBA" id="ARBA00022490"/>
    </source>
</evidence>
<keyword evidence="2" id="KW-0963">Cytoplasm</keyword>
<evidence type="ECO:0000256" key="4">
    <source>
        <dbReference type="ARBA" id="ARBA00022737"/>
    </source>
</evidence>
<accession>A0A224YPA1</accession>
<proteinExistence type="predicted"/>
<feature type="domain" description="Enhancer of mRNA-decapping protein 4 C-terminal" evidence="5">
    <location>
        <begin position="2"/>
        <end position="110"/>
    </location>
</feature>
<dbReference type="PANTHER" id="PTHR15598:SF5">
    <property type="entry name" value="ENHANCER OF MRNA-DECAPPING PROTEIN 4"/>
    <property type="match status" value="1"/>
</dbReference>
<evidence type="ECO:0000256" key="3">
    <source>
        <dbReference type="ARBA" id="ARBA00022574"/>
    </source>
</evidence>
<dbReference type="InterPro" id="IPR044938">
    <property type="entry name" value="EDC4_C_sf"/>
</dbReference>
<dbReference type="Pfam" id="PF21289">
    <property type="entry name" value="EDC4_C"/>
    <property type="match status" value="1"/>
</dbReference>